<reference evidence="6" key="1">
    <citation type="submission" date="2020-06" db="EMBL/GenBank/DDBJ databases">
        <title>Isolation of Planomicrobium glaciei.</title>
        <authorList>
            <person name="Malisova L."/>
            <person name="Safrankova R."/>
            <person name="Jakubu V."/>
            <person name="Spanelova P."/>
        </authorList>
    </citation>
    <scope>NUCLEOTIDE SEQUENCE [LARGE SCALE GENOMIC DNA]</scope>
    <source>
        <strain evidence="6">NRL-ATB46093</strain>
    </source>
</reference>
<dbReference type="Pfam" id="PF03358">
    <property type="entry name" value="FMN_red"/>
    <property type="match status" value="1"/>
</dbReference>
<keyword evidence="3 5" id="KW-0560">Oxidoreductase</keyword>
<dbReference type="EC" id="1.5.1.38" evidence="5"/>
<dbReference type="InterPro" id="IPR051814">
    <property type="entry name" value="NAD(P)H-dep_FMN_reductase"/>
</dbReference>
<proteinExistence type="predicted"/>
<dbReference type="NCBIfam" id="TIGR03567">
    <property type="entry name" value="FMN_reduc_SsuE"/>
    <property type="match status" value="1"/>
</dbReference>
<evidence type="ECO:0000256" key="2">
    <source>
        <dbReference type="ARBA" id="ARBA00022643"/>
    </source>
</evidence>
<evidence type="ECO:0000256" key="1">
    <source>
        <dbReference type="ARBA" id="ARBA00022630"/>
    </source>
</evidence>
<gene>
    <name evidence="5" type="primary">ssuE</name>
    <name evidence="5" type="ORF">HF394_03990</name>
</gene>
<organism evidence="5 6">
    <name type="scientific">Planococcus glaciei</name>
    <dbReference type="NCBI Taxonomy" id="459472"/>
    <lineage>
        <taxon>Bacteria</taxon>
        <taxon>Bacillati</taxon>
        <taxon>Bacillota</taxon>
        <taxon>Bacilli</taxon>
        <taxon>Bacillales</taxon>
        <taxon>Caryophanaceae</taxon>
        <taxon>Planococcus</taxon>
    </lineage>
</organism>
<evidence type="ECO:0000256" key="3">
    <source>
        <dbReference type="ARBA" id="ARBA00023002"/>
    </source>
</evidence>
<dbReference type="PANTHER" id="PTHR43408">
    <property type="entry name" value="FMN REDUCTASE (NADPH)"/>
    <property type="match status" value="1"/>
</dbReference>
<dbReference type="InterPro" id="IPR020048">
    <property type="entry name" value="NADPH-dep_FMN_reduc_SsuE"/>
</dbReference>
<sequence>MSDIVILSGSPSEVSRSELVLKHLGELLKEGGFSVSHISVRDVPQEDLFLGKYDSDAIAEISTLIHGAKGVIVGSPVYKAAYSGVLKALIDLLPQDVLQDTPVLPLMTGGSSAHLLALEYTLKPLLATLKGQNLKGVYLVDSQIDKTNPAKPIIDQDVEQRIQKQVEYFSEIIERRKADLVVGQKG</sequence>
<dbReference type="InterPro" id="IPR005025">
    <property type="entry name" value="FMN_Rdtase-like_dom"/>
</dbReference>
<protein>
    <submittedName>
        <fullName evidence="5">NADPH-dependent FMN reductase</fullName>
        <ecNumber evidence="5">1.5.1.38</ecNumber>
    </submittedName>
</protein>
<name>A0A7H8Q8K0_9BACL</name>
<dbReference type="GO" id="GO:0046306">
    <property type="term" value="P:alkanesulfonate catabolic process"/>
    <property type="evidence" value="ECO:0007669"/>
    <property type="project" value="InterPro"/>
</dbReference>
<dbReference type="RefSeq" id="WP_036801809.1">
    <property type="nucleotide sequence ID" value="NZ_CP051177.1"/>
</dbReference>
<keyword evidence="2" id="KW-0288">FMN</keyword>
<dbReference type="AlphaFoldDB" id="A0A7H8Q8K0"/>
<dbReference type="SUPFAM" id="SSF52218">
    <property type="entry name" value="Flavoproteins"/>
    <property type="match status" value="1"/>
</dbReference>
<dbReference type="GO" id="GO:0052873">
    <property type="term" value="F:FMN reductase (NADPH) activity"/>
    <property type="evidence" value="ECO:0007669"/>
    <property type="project" value="UniProtKB-EC"/>
</dbReference>
<dbReference type="EMBL" id="CP051177">
    <property type="protein sequence ID" value="QKX49812.1"/>
    <property type="molecule type" value="Genomic_DNA"/>
</dbReference>
<evidence type="ECO:0000259" key="4">
    <source>
        <dbReference type="Pfam" id="PF03358"/>
    </source>
</evidence>
<dbReference type="Proteomes" id="UP000509222">
    <property type="component" value="Chromosome"/>
</dbReference>
<feature type="domain" description="NADPH-dependent FMN reductase-like" evidence="4">
    <location>
        <begin position="4"/>
        <end position="141"/>
    </location>
</feature>
<accession>A0A7H8Q8K0</accession>
<dbReference type="InterPro" id="IPR029039">
    <property type="entry name" value="Flavoprotein-like_sf"/>
</dbReference>
<dbReference type="PANTHER" id="PTHR43408:SF1">
    <property type="entry name" value="FMN REDUCTASE (NADPH)"/>
    <property type="match status" value="1"/>
</dbReference>
<keyword evidence="1" id="KW-0285">Flavoprotein</keyword>
<dbReference type="Gene3D" id="3.40.50.360">
    <property type="match status" value="1"/>
</dbReference>
<evidence type="ECO:0000313" key="6">
    <source>
        <dbReference type="Proteomes" id="UP000509222"/>
    </source>
</evidence>
<keyword evidence="6" id="KW-1185">Reference proteome</keyword>
<evidence type="ECO:0000313" key="5">
    <source>
        <dbReference type="EMBL" id="QKX49812.1"/>
    </source>
</evidence>